<dbReference type="Gramene" id="Jr07_31870_p1">
    <property type="protein sequence ID" value="cds.Jr07_31870_p1"/>
    <property type="gene ID" value="Jr07_31870"/>
</dbReference>
<evidence type="ECO:0000256" key="1">
    <source>
        <dbReference type="ARBA" id="ARBA00007626"/>
    </source>
</evidence>
<dbReference type="Pfam" id="PF01535">
    <property type="entry name" value="PPR"/>
    <property type="match status" value="2"/>
</dbReference>
<dbReference type="SMR" id="A0A2I4GKB6"/>
<gene>
    <name evidence="4" type="primary">LOC109008626</name>
</gene>
<evidence type="ECO:0000313" key="3">
    <source>
        <dbReference type="Proteomes" id="UP000235220"/>
    </source>
</evidence>
<dbReference type="FunCoup" id="A0A2I4GKB6">
    <property type="interactions" value="2465"/>
</dbReference>
<name>A0A2I4GKB6_JUGRE</name>
<dbReference type="InterPro" id="IPR011990">
    <property type="entry name" value="TPR-like_helical_dom_sf"/>
</dbReference>
<dbReference type="Proteomes" id="UP000235220">
    <property type="component" value="Chromosome 7"/>
</dbReference>
<dbReference type="Pfam" id="PF13041">
    <property type="entry name" value="PPR_2"/>
    <property type="match status" value="2"/>
</dbReference>
<dbReference type="KEGG" id="jre:109008626"/>
<dbReference type="InterPro" id="IPR002885">
    <property type="entry name" value="PPR_rpt"/>
</dbReference>
<evidence type="ECO:0000256" key="2">
    <source>
        <dbReference type="ARBA" id="ARBA00022737"/>
    </source>
</evidence>
<dbReference type="AlphaFoldDB" id="A0A2I4GKB6"/>
<accession>A0A2I4GKB6</accession>
<dbReference type="PANTHER" id="PTHR47938">
    <property type="entry name" value="RESPIRATORY COMPLEX I CHAPERONE (CIA84), PUTATIVE (AFU_ORTHOLOGUE AFUA_2G06020)-RELATED"/>
    <property type="match status" value="1"/>
</dbReference>
<organism evidence="3 4">
    <name type="scientific">Juglans regia</name>
    <name type="common">English walnut</name>
    <dbReference type="NCBI Taxonomy" id="51240"/>
    <lineage>
        <taxon>Eukaryota</taxon>
        <taxon>Viridiplantae</taxon>
        <taxon>Streptophyta</taxon>
        <taxon>Embryophyta</taxon>
        <taxon>Tracheophyta</taxon>
        <taxon>Spermatophyta</taxon>
        <taxon>Magnoliopsida</taxon>
        <taxon>eudicotyledons</taxon>
        <taxon>Gunneridae</taxon>
        <taxon>Pentapetalae</taxon>
        <taxon>rosids</taxon>
        <taxon>fabids</taxon>
        <taxon>Fagales</taxon>
        <taxon>Juglandaceae</taxon>
        <taxon>Juglans</taxon>
    </lineage>
</organism>
<dbReference type="PANTHER" id="PTHR47938:SF9">
    <property type="entry name" value="OS10G0422300 PROTEIN"/>
    <property type="match status" value="1"/>
</dbReference>
<keyword evidence="2" id="KW-0677">Repeat</keyword>
<reference evidence="4" key="1">
    <citation type="submission" date="2025-08" db="UniProtKB">
        <authorList>
            <consortium name="RefSeq"/>
        </authorList>
    </citation>
    <scope>IDENTIFICATION</scope>
    <source>
        <tissue evidence="4">Leaves</tissue>
    </source>
</reference>
<keyword evidence="3" id="KW-1185">Reference proteome</keyword>
<dbReference type="OrthoDB" id="185373at2759"/>
<protein>
    <submittedName>
        <fullName evidence="4">Pentatricopeptide repeat-containing protein At1g80550, mitochondrial</fullName>
    </submittedName>
</protein>
<dbReference type="GeneID" id="109008626"/>
<dbReference type="PROSITE" id="PS51375">
    <property type="entry name" value="PPR"/>
    <property type="match status" value="6"/>
</dbReference>
<sequence length="450" mass="52679">MLPSIFSRRFKLFPLLSRTQSLVFPFSQCFSTEPISSSHPNLPETYSDPTTVCETLSSYCNDWKRAFEFFNWVETHFRFQHNTATYNRMLDILGKFFEFELSWDLIRRMKTSPLSRPNHTTFRILFKRYICAHLVKEAIDMYDSLEDFDLRDEMSFSNLIDALCEYKHVIEAQELCFGKDKKFNIIVNSTKIHNMILRGWLKMGWWGKCREFWEEMDKKGVSKDLHSYTIYMDIMCKSGKPWKAVKLYKEMKTKGLRLDVVAYNTIIHAIGLSEGVDFSVRVFREMRDLGCKPNVVTYNTIIKLLCENGRYKEASGWLNQMHETGCFPNVITYNCIFRCLEKPREILLLFDKMIESGIRPGMDTYVMLLRKFGRWGFLRPVFIVWKKMEELGCSPDGSAYKALIDALVEKGMVDMARKYDEEMLAKGFSAKPRAELGRKLVGGESLDSSF</sequence>
<dbReference type="Pfam" id="PF13812">
    <property type="entry name" value="PPR_3"/>
    <property type="match status" value="1"/>
</dbReference>
<proteinExistence type="inferred from homology"/>
<dbReference type="RefSeq" id="XP_018844341.1">
    <property type="nucleotide sequence ID" value="XM_018988796.2"/>
</dbReference>
<dbReference type="NCBIfam" id="TIGR00756">
    <property type="entry name" value="PPR"/>
    <property type="match status" value="4"/>
</dbReference>
<evidence type="ECO:0000313" key="4">
    <source>
        <dbReference type="RefSeq" id="XP_018844341.1"/>
    </source>
</evidence>
<dbReference type="Gene3D" id="1.25.40.10">
    <property type="entry name" value="Tetratricopeptide repeat domain"/>
    <property type="match status" value="4"/>
</dbReference>
<comment type="similarity">
    <text evidence="1">Belongs to the PPR family. P subfamily.</text>
</comment>